<proteinExistence type="predicted"/>
<gene>
    <name evidence="2" type="ORF">Ddye_021011</name>
</gene>
<evidence type="ECO:0000259" key="1">
    <source>
        <dbReference type="PROSITE" id="PS50878"/>
    </source>
</evidence>
<keyword evidence="3" id="KW-1185">Reference proteome</keyword>
<feature type="domain" description="Reverse transcriptase" evidence="1">
    <location>
        <begin position="1"/>
        <end position="92"/>
    </location>
</feature>
<comment type="caution">
    <text evidence="2">The sequence shown here is derived from an EMBL/GenBank/DDBJ whole genome shotgun (WGS) entry which is preliminary data.</text>
</comment>
<dbReference type="PROSITE" id="PS50878">
    <property type="entry name" value="RT_POL"/>
    <property type="match status" value="1"/>
</dbReference>
<dbReference type="EMBL" id="JANJYI010000006">
    <property type="protein sequence ID" value="KAK2645816.1"/>
    <property type="molecule type" value="Genomic_DNA"/>
</dbReference>
<organism evidence="2 3">
    <name type="scientific">Dipteronia dyeriana</name>
    <dbReference type="NCBI Taxonomy" id="168575"/>
    <lineage>
        <taxon>Eukaryota</taxon>
        <taxon>Viridiplantae</taxon>
        <taxon>Streptophyta</taxon>
        <taxon>Embryophyta</taxon>
        <taxon>Tracheophyta</taxon>
        <taxon>Spermatophyta</taxon>
        <taxon>Magnoliopsida</taxon>
        <taxon>eudicotyledons</taxon>
        <taxon>Gunneridae</taxon>
        <taxon>Pentapetalae</taxon>
        <taxon>rosids</taxon>
        <taxon>malvids</taxon>
        <taxon>Sapindales</taxon>
        <taxon>Sapindaceae</taxon>
        <taxon>Hippocastanoideae</taxon>
        <taxon>Acereae</taxon>
        <taxon>Dipteronia</taxon>
    </lineage>
</organism>
<dbReference type="Proteomes" id="UP001280121">
    <property type="component" value="Unassembled WGS sequence"/>
</dbReference>
<evidence type="ECO:0000313" key="3">
    <source>
        <dbReference type="Proteomes" id="UP001280121"/>
    </source>
</evidence>
<dbReference type="InterPro" id="IPR000477">
    <property type="entry name" value="RT_dom"/>
</dbReference>
<protein>
    <recommendedName>
        <fullName evidence="1">Reverse transcriptase domain-containing protein</fullName>
    </recommendedName>
</protein>
<sequence>MAIKLDMSKAYNRVEWTFISQMIRRLRFSTDLVGQIMRCVTSVSNSFMVNSVLCGNLVPSRGLRQGDPLSLYLFLICAEGLSNLIEKVMGVV</sequence>
<reference evidence="2" key="1">
    <citation type="journal article" date="2023" name="Plant J.">
        <title>Genome sequences and population genomics provide insights into the demographic history, inbreeding, and mutation load of two 'living fossil' tree species of Dipteronia.</title>
        <authorList>
            <person name="Feng Y."/>
            <person name="Comes H.P."/>
            <person name="Chen J."/>
            <person name="Zhu S."/>
            <person name="Lu R."/>
            <person name="Zhang X."/>
            <person name="Li P."/>
            <person name="Qiu J."/>
            <person name="Olsen K.M."/>
            <person name="Qiu Y."/>
        </authorList>
    </citation>
    <scope>NUCLEOTIDE SEQUENCE</scope>
    <source>
        <strain evidence="2">KIB01</strain>
    </source>
</reference>
<dbReference type="InterPro" id="IPR052343">
    <property type="entry name" value="Retrotransposon-Effector_Assoc"/>
</dbReference>
<dbReference type="PANTHER" id="PTHR46890">
    <property type="entry name" value="NON-LTR RETROLELEMENT REVERSE TRANSCRIPTASE-LIKE PROTEIN-RELATED"/>
    <property type="match status" value="1"/>
</dbReference>
<name>A0AAD9U1M5_9ROSI</name>
<dbReference type="AlphaFoldDB" id="A0AAD9U1M5"/>
<evidence type="ECO:0000313" key="2">
    <source>
        <dbReference type="EMBL" id="KAK2645816.1"/>
    </source>
</evidence>
<dbReference type="PANTHER" id="PTHR46890:SF48">
    <property type="entry name" value="RNA-DIRECTED DNA POLYMERASE"/>
    <property type="match status" value="1"/>
</dbReference>
<accession>A0AAD9U1M5</accession>
<dbReference type="Pfam" id="PF00078">
    <property type="entry name" value="RVT_1"/>
    <property type="match status" value="1"/>
</dbReference>